<sequence length="144" mass="16486">MKKVVFIGCVVVLFSACQHQQHRVSLNDQSFVIELADTDNTRALGLMYREHMADDEGMLFVFPDTQRRAFWMKNTLIPLDILYFDQNQKLVSISENTPPCKNTTTRCPNYPSAKPAKYVLEINAGLSQQYGFKSGDKLIIHLKK</sequence>
<dbReference type="PANTHER" id="PTHR37953:SF1">
    <property type="entry name" value="UPF0127 PROTEIN MJ1496"/>
    <property type="match status" value="1"/>
</dbReference>
<organism evidence="1">
    <name type="scientific">hydrothermal vent metagenome</name>
    <dbReference type="NCBI Taxonomy" id="652676"/>
    <lineage>
        <taxon>unclassified sequences</taxon>
        <taxon>metagenomes</taxon>
        <taxon>ecological metagenomes</taxon>
    </lineage>
</organism>
<dbReference type="PROSITE" id="PS51257">
    <property type="entry name" value="PROKAR_LIPOPROTEIN"/>
    <property type="match status" value="1"/>
</dbReference>
<accession>A0A3B0VK72</accession>
<dbReference type="PANTHER" id="PTHR37953">
    <property type="entry name" value="UPF0127 PROTEIN MJ1496"/>
    <property type="match status" value="1"/>
</dbReference>
<protein>
    <submittedName>
        <fullName evidence="1">FIG007785: exported protein</fullName>
    </submittedName>
</protein>
<dbReference type="InterPro" id="IPR038695">
    <property type="entry name" value="Saro_0823-like_sf"/>
</dbReference>
<name>A0A3B0VK72_9ZZZZ</name>
<proteinExistence type="predicted"/>
<dbReference type="Pfam" id="PF02643">
    <property type="entry name" value="DUF192"/>
    <property type="match status" value="1"/>
</dbReference>
<dbReference type="InterPro" id="IPR003795">
    <property type="entry name" value="DUF192"/>
</dbReference>
<dbReference type="Gene3D" id="2.60.120.1140">
    <property type="entry name" value="Protein of unknown function DUF192"/>
    <property type="match status" value="1"/>
</dbReference>
<reference evidence="1" key="1">
    <citation type="submission" date="2018-06" db="EMBL/GenBank/DDBJ databases">
        <authorList>
            <person name="Zhirakovskaya E."/>
        </authorList>
    </citation>
    <scope>NUCLEOTIDE SEQUENCE</scope>
</reference>
<gene>
    <name evidence="1" type="ORF">MNBD_GAMMA02-465</name>
</gene>
<dbReference type="EMBL" id="UOFA01000053">
    <property type="protein sequence ID" value="VAW43955.1"/>
    <property type="molecule type" value="Genomic_DNA"/>
</dbReference>
<dbReference type="AlphaFoldDB" id="A0A3B0VK72"/>
<evidence type="ECO:0000313" key="1">
    <source>
        <dbReference type="EMBL" id="VAW43955.1"/>
    </source>
</evidence>